<comment type="caution">
    <text evidence="1">The sequence shown here is derived from an EMBL/GenBank/DDBJ whole genome shotgun (WGS) entry which is preliminary data.</text>
</comment>
<proteinExistence type="predicted"/>
<name>A0A848AUC7_9BACT</name>
<gene>
    <name evidence="1" type="ORF">HF882_09145</name>
</gene>
<dbReference type="EMBL" id="JABAEW010000014">
    <property type="protein sequence ID" value="NMD86748.1"/>
    <property type="molecule type" value="Genomic_DNA"/>
</dbReference>
<dbReference type="Proteomes" id="UP000576225">
    <property type="component" value="Unassembled WGS sequence"/>
</dbReference>
<reference evidence="1 2" key="1">
    <citation type="submission" date="2020-04" db="EMBL/GenBank/DDBJ databases">
        <authorList>
            <person name="Hitch T.C.A."/>
            <person name="Wylensek D."/>
            <person name="Clavel T."/>
        </authorList>
    </citation>
    <scope>NUCLEOTIDE SEQUENCE [LARGE SCALE GENOMIC DNA]</scope>
    <source>
        <strain evidence="1 2">COR2-253-APC-1A</strain>
    </source>
</reference>
<accession>A0A848AUC7</accession>
<protein>
    <submittedName>
        <fullName evidence="1">Uncharacterized protein</fullName>
    </submittedName>
</protein>
<dbReference type="AlphaFoldDB" id="A0A848AUC7"/>
<organism evidence="1 2">
    <name type="scientific">Victivallis vadensis</name>
    <dbReference type="NCBI Taxonomy" id="172901"/>
    <lineage>
        <taxon>Bacteria</taxon>
        <taxon>Pseudomonadati</taxon>
        <taxon>Lentisphaerota</taxon>
        <taxon>Lentisphaeria</taxon>
        <taxon>Victivallales</taxon>
        <taxon>Victivallaceae</taxon>
        <taxon>Victivallis</taxon>
    </lineage>
</organism>
<dbReference type="RefSeq" id="WP_168962379.1">
    <property type="nucleotide sequence ID" value="NZ_JABAEW010000014.1"/>
</dbReference>
<sequence length="230" mass="25083">MKLNKIFTAGGRRIRLTSDTWVLEQNAAGRAIAVAISDEPLSGACSLAIGYDDQLERWFTGYITGSVQLDRHQQRLTISETSAVLAKRWTVSRRNVAAVDVLRDLGTAAGVGLNTGAGADWLERLTPHFVNMGTGYDLLDAFGRIYRIPDYCWIPQADGSIYVGNYFDAAASKKILAISESFFTELSATGAGCAVVTTFRPGCRIRIGNSEALRLHQVTLTGNNMRINFA</sequence>
<evidence type="ECO:0000313" key="2">
    <source>
        <dbReference type="Proteomes" id="UP000576225"/>
    </source>
</evidence>
<evidence type="ECO:0000313" key="1">
    <source>
        <dbReference type="EMBL" id="NMD86748.1"/>
    </source>
</evidence>